<dbReference type="STRING" id="2060905.A0A2B7WWM1"/>
<dbReference type="EMBL" id="PDNC01000078">
    <property type="protein sequence ID" value="PGH00973.1"/>
    <property type="molecule type" value="Genomic_DNA"/>
</dbReference>
<dbReference type="Proteomes" id="UP000224080">
    <property type="component" value="Unassembled WGS sequence"/>
</dbReference>
<evidence type="ECO:0000313" key="2">
    <source>
        <dbReference type="Proteomes" id="UP000224080"/>
    </source>
</evidence>
<reference evidence="1 2" key="1">
    <citation type="submission" date="2017-10" db="EMBL/GenBank/DDBJ databases">
        <title>Comparative genomics in systemic dimorphic fungi from Ajellomycetaceae.</title>
        <authorList>
            <person name="Munoz J.F."/>
            <person name="Mcewen J.G."/>
            <person name="Clay O.K."/>
            <person name="Cuomo C.A."/>
        </authorList>
    </citation>
    <scope>NUCLEOTIDE SEQUENCE [LARGE SCALE GENOMIC DNA]</scope>
    <source>
        <strain evidence="1 2">UAMH130</strain>
    </source>
</reference>
<accession>A0A2B7WWM1</accession>
<gene>
    <name evidence="1" type="ORF">GX51_05522</name>
</gene>
<comment type="caution">
    <text evidence="1">The sequence shown here is derived from an EMBL/GenBank/DDBJ whole genome shotgun (WGS) entry which is preliminary data.</text>
</comment>
<evidence type="ECO:0000313" key="1">
    <source>
        <dbReference type="EMBL" id="PGH00973.1"/>
    </source>
</evidence>
<sequence>MGFPPSGTVSSRRHPGSLLKRILPTPAVESNIMQQHWDSSSALTPTEQRSQLVEAFLQSDAIPTDTLRVPTVKEIRTILEPYRPAKLRRIAHQHVLHASLYDGFYFLRTYYDGGADDDAKLQKWFEGFPWNFYSPWRDASAPTDSGDEDNETGASRNTWWILLNDPALFDVGDAWPRVYSTLPELVKPVNTRPFDPMAEQLKMKDELTKSYGYKPRSEDVFNRMLHLACNGSNRSPIILLDKEAFRTGNWGLIYLDSKGGVVKKSQTHPDSLDSLHIGQEIELIVRKGWWEEGVLGDKYKNIQLLE</sequence>
<organism evidence="1 2">
    <name type="scientific">Blastomyces parvus</name>
    <dbReference type="NCBI Taxonomy" id="2060905"/>
    <lineage>
        <taxon>Eukaryota</taxon>
        <taxon>Fungi</taxon>
        <taxon>Dikarya</taxon>
        <taxon>Ascomycota</taxon>
        <taxon>Pezizomycotina</taxon>
        <taxon>Eurotiomycetes</taxon>
        <taxon>Eurotiomycetidae</taxon>
        <taxon>Onygenales</taxon>
        <taxon>Ajellomycetaceae</taxon>
        <taxon>Blastomyces</taxon>
    </lineage>
</organism>
<name>A0A2B7WWM1_9EURO</name>
<dbReference type="AlphaFoldDB" id="A0A2B7WWM1"/>
<proteinExistence type="predicted"/>
<dbReference type="OrthoDB" id="4364812at2759"/>
<protein>
    <submittedName>
        <fullName evidence="1">Uncharacterized protein</fullName>
    </submittedName>
</protein>
<keyword evidence="2" id="KW-1185">Reference proteome</keyword>